<keyword evidence="6" id="KW-1185">Reference proteome</keyword>
<dbReference type="InterPro" id="IPR029026">
    <property type="entry name" value="tRNA_m1G_MTases_N"/>
</dbReference>
<dbReference type="NCBIfam" id="TIGR00186">
    <property type="entry name" value="rRNA_methyl_3"/>
    <property type="match status" value="1"/>
</dbReference>
<dbReference type="OrthoDB" id="9794400at2"/>
<name>A0A5C0SDX2_CRATE</name>
<protein>
    <submittedName>
        <fullName evidence="5">23S rRNA (Guanosine(2251)-2'-O)-methyltransferase RlmB</fullName>
    </submittedName>
</protein>
<dbReference type="SUPFAM" id="SSF75217">
    <property type="entry name" value="alpha/beta knot"/>
    <property type="match status" value="1"/>
</dbReference>
<dbReference type="InterPro" id="IPR029064">
    <property type="entry name" value="Ribosomal_eL30-like_sf"/>
</dbReference>
<keyword evidence="2 5" id="KW-0489">Methyltransferase</keyword>
<dbReference type="CDD" id="cd18103">
    <property type="entry name" value="SpoU-like_RlmB"/>
    <property type="match status" value="1"/>
</dbReference>
<feature type="domain" description="RNA 2-O ribose methyltransferase substrate binding" evidence="4">
    <location>
        <begin position="5"/>
        <end position="79"/>
    </location>
</feature>
<evidence type="ECO:0000256" key="1">
    <source>
        <dbReference type="ARBA" id="ARBA00007228"/>
    </source>
</evidence>
<dbReference type="Pfam" id="PF00588">
    <property type="entry name" value="SpoU_methylase"/>
    <property type="match status" value="1"/>
</dbReference>
<evidence type="ECO:0000256" key="3">
    <source>
        <dbReference type="ARBA" id="ARBA00022679"/>
    </source>
</evidence>
<evidence type="ECO:0000313" key="6">
    <source>
        <dbReference type="Proteomes" id="UP000324646"/>
    </source>
</evidence>
<dbReference type="KEGG" id="crs:FQB35_01535"/>
<dbReference type="AlphaFoldDB" id="A0A5C0SDX2"/>
<dbReference type="SMART" id="SM00967">
    <property type="entry name" value="SpoU_sub_bind"/>
    <property type="match status" value="1"/>
</dbReference>
<dbReference type="InterPro" id="IPR029028">
    <property type="entry name" value="Alpha/beta_knot_MTases"/>
</dbReference>
<sequence length="246" mass="26667">MNVDKIEGRNPVIEALRANREIDKIMIAKGAEGSVKKIIGMAKDKGISIQYVQKQKLDNISQSHAHQGVIAFVAAHNYVEVEDILKKAEEKGEDPFIIILDEITDPHNLGSIMRTADAAGAHGIIIPKRRAVGLTSIVAKTSAGAIEYVPVAKVSNIAQTIDMLKSQGVWVIGADMSGEKKHYEENMKGKIALVIGSEGKGIGRLIKEKCDFLVNIPMKGEVSSLNASVAASILMYEVVRQREGIE</sequence>
<dbReference type="FunFam" id="3.40.1280.10:FF:000008">
    <property type="entry name" value="Group 3 RNA methyltransferase TrmH"/>
    <property type="match status" value="1"/>
</dbReference>
<proteinExistence type="inferred from homology"/>
<dbReference type="GO" id="GO:0005829">
    <property type="term" value="C:cytosol"/>
    <property type="evidence" value="ECO:0007669"/>
    <property type="project" value="TreeGrafter"/>
</dbReference>
<gene>
    <name evidence="5" type="primary">rlmB</name>
    <name evidence="5" type="ORF">FQB35_01535</name>
</gene>
<evidence type="ECO:0000256" key="2">
    <source>
        <dbReference type="ARBA" id="ARBA00022603"/>
    </source>
</evidence>
<dbReference type="GO" id="GO:0008173">
    <property type="term" value="F:RNA methyltransferase activity"/>
    <property type="evidence" value="ECO:0007669"/>
    <property type="project" value="InterPro"/>
</dbReference>
<reference evidence="5 6" key="1">
    <citation type="submission" date="2019-07" db="EMBL/GenBank/DDBJ databases">
        <title>Complete genome of Crassaminicella thermophila SY095.</title>
        <authorList>
            <person name="Li X."/>
        </authorList>
    </citation>
    <scope>NUCLEOTIDE SEQUENCE [LARGE SCALE GENOMIC DNA]</scope>
    <source>
        <strain evidence="5 6">SY095</strain>
    </source>
</reference>
<dbReference type="PANTHER" id="PTHR46429">
    <property type="entry name" value="23S RRNA (GUANOSINE-2'-O-)-METHYLTRANSFERASE RLMB"/>
    <property type="match status" value="1"/>
</dbReference>
<dbReference type="RefSeq" id="WP_148808224.1">
    <property type="nucleotide sequence ID" value="NZ_CP042243.1"/>
</dbReference>
<organism evidence="5 6">
    <name type="scientific">Crassaminicella thermophila</name>
    <dbReference type="NCBI Taxonomy" id="2599308"/>
    <lineage>
        <taxon>Bacteria</taxon>
        <taxon>Bacillati</taxon>
        <taxon>Bacillota</taxon>
        <taxon>Clostridia</taxon>
        <taxon>Eubacteriales</taxon>
        <taxon>Clostridiaceae</taxon>
        <taxon>Crassaminicella</taxon>
    </lineage>
</organism>
<dbReference type="GO" id="GO:0032259">
    <property type="term" value="P:methylation"/>
    <property type="evidence" value="ECO:0007669"/>
    <property type="project" value="UniProtKB-KW"/>
</dbReference>
<dbReference type="InterPro" id="IPR004441">
    <property type="entry name" value="rRNA_MeTrfase_TrmH"/>
</dbReference>
<evidence type="ECO:0000313" key="5">
    <source>
        <dbReference type="EMBL" id="QEK11149.1"/>
    </source>
</evidence>
<comment type="similarity">
    <text evidence="1">Belongs to the class IV-like SAM-binding methyltransferase superfamily. RNA methyltransferase TrmH family.</text>
</comment>
<dbReference type="PANTHER" id="PTHR46429:SF1">
    <property type="entry name" value="23S RRNA (GUANOSINE-2'-O-)-METHYLTRANSFERASE RLMB"/>
    <property type="match status" value="1"/>
</dbReference>
<dbReference type="GO" id="GO:0003723">
    <property type="term" value="F:RNA binding"/>
    <property type="evidence" value="ECO:0007669"/>
    <property type="project" value="InterPro"/>
</dbReference>
<dbReference type="GO" id="GO:0006396">
    <property type="term" value="P:RNA processing"/>
    <property type="evidence" value="ECO:0007669"/>
    <property type="project" value="InterPro"/>
</dbReference>
<evidence type="ECO:0000259" key="4">
    <source>
        <dbReference type="SMART" id="SM00967"/>
    </source>
</evidence>
<accession>A0A5C0SDX2</accession>
<dbReference type="InterPro" id="IPR001537">
    <property type="entry name" value="SpoU_MeTrfase"/>
</dbReference>
<keyword evidence="3 5" id="KW-0808">Transferase</keyword>
<dbReference type="SUPFAM" id="SSF55315">
    <property type="entry name" value="L30e-like"/>
    <property type="match status" value="1"/>
</dbReference>
<dbReference type="Pfam" id="PF08032">
    <property type="entry name" value="SpoU_sub_bind"/>
    <property type="match status" value="1"/>
</dbReference>
<dbReference type="Gene3D" id="3.40.1280.10">
    <property type="match status" value="1"/>
</dbReference>
<dbReference type="InterPro" id="IPR013123">
    <property type="entry name" value="SpoU_subst-bd"/>
</dbReference>
<dbReference type="Gene3D" id="3.30.1330.30">
    <property type="match status" value="1"/>
</dbReference>
<dbReference type="EMBL" id="CP042243">
    <property type="protein sequence ID" value="QEK11149.1"/>
    <property type="molecule type" value="Genomic_DNA"/>
</dbReference>
<dbReference type="Proteomes" id="UP000324646">
    <property type="component" value="Chromosome"/>
</dbReference>